<dbReference type="InterPro" id="IPR001482">
    <property type="entry name" value="T2SS/T4SS_dom"/>
</dbReference>
<geneLocation type="plasmid" evidence="3 4">
    <name>pKRAD01</name>
</geneLocation>
<dbReference type="EMBL" id="CP000751">
    <property type="protein sequence ID" value="ABS06103.1"/>
    <property type="molecule type" value="Genomic_DNA"/>
</dbReference>
<dbReference type="Gene3D" id="3.40.50.300">
    <property type="entry name" value="P-loop containing nucleotide triphosphate hydrolases"/>
    <property type="match status" value="1"/>
</dbReference>
<dbReference type="SUPFAM" id="SSF52540">
    <property type="entry name" value="P-loop containing nucleoside triphosphate hydrolases"/>
    <property type="match status" value="1"/>
</dbReference>
<feature type="domain" description="AAA+ ATPase" evidence="2">
    <location>
        <begin position="227"/>
        <end position="404"/>
    </location>
</feature>
<dbReference type="AlphaFoldDB" id="A6WH14"/>
<dbReference type="PROSITE" id="PS00675">
    <property type="entry name" value="SIGMA54_INTERACT_1"/>
    <property type="match status" value="1"/>
</dbReference>
<keyword evidence="4" id="KW-1185">Reference proteome</keyword>
<dbReference type="InterPro" id="IPR025662">
    <property type="entry name" value="Sigma_54_int_dom_ATP-bd_1"/>
</dbReference>
<sequence>MTLQPLTSGIEQLPDTSQVVDFALVQRLRTTVAAGLNAERRRRADDEQLREMTSQDELLFADSLITRSIAAEKQDQMQLGHRLTGEDELRAALRAAIFGLGRLQPLVDNPALSDIAINGCDQVWVKTLSGQKLRGPAVAESDEELIQWVRDTATYNGLSSRPFDPANPYLQMRLPGNHRLTAQMSTSERPVVSIRLYRLQSVRMHELHARGMFTDRIGAFLHAAVRAKKAIMLVGETGSGKTTLLRALANEIPARERIITIEHFLELGLPPELHPDLVAFEERPANAEGLGAVTMEDLVMNSRRMDPDRVILGECIGPEVVALLDSITQGNAGGLSTIHAPTAHAAIDKIALYAVKAPTPLTMEAANMLTSIGLDLLVLVKKTELPDGTVRRHVASIVEVGKYDGQQVITNELFRAPTGAVQALPKAALSDELRESLKAAGYDDKQWAQDAR</sequence>
<dbReference type="InterPro" id="IPR003593">
    <property type="entry name" value="AAA+_ATPase"/>
</dbReference>
<dbReference type="PANTHER" id="PTHR30486">
    <property type="entry name" value="TWITCHING MOTILITY PROTEIN PILT"/>
    <property type="match status" value="1"/>
</dbReference>
<dbReference type="Gene3D" id="3.30.450.380">
    <property type="match status" value="1"/>
</dbReference>
<dbReference type="GO" id="GO:0016887">
    <property type="term" value="F:ATP hydrolysis activity"/>
    <property type="evidence" value="ECO:0007669"/>
    <property type="project" value="InterPro"/>
</dbReference>
<dbReference type="InterPro" id="IPR027417">
    <property type="entry name" value="P-loop_NTPase"/>
</dbReference>
<evidence type="ECO:0000313" key="3">
    <source>
        <dbReference type="EMBL" id="ABS06103.1"/>
    </source>
</evidence>
<dbReference type="OrthoDB" id="9810761at2"/>
<accession>A6WH14</accession>
<dbReference type="PANTHER" id="PTHR30486:SF6">
    <property type="entry name" value="TYPE IV PILUS RETRACTATION ATPASE PILT"/>
    <property type="match status" value="1"/>
</dbReference>
<keyword evidence="3" id="KW-0614">Plasmid</keyword>
<dbReference type="Proteomes" id="UP000001116">
    <property type="component" value="Plasmid pKRAD01"/>
</dbReference>
<reference evidence="4" key="1">
    <citation type="journal article" date="2008" name="PLoS ONE">
        <title>Survival in nuclear waste, extreme resistance, and potential applications gleaned from the genome sequence of Kineococcus radiotolerans SRS30216.</title>
        <authorList>
            <person name="Bagwell C.E."/>
            <person name="Bhat S."/>
            <person name="Hawkins G.M."/>
            <person name="Smith B.W."/>
            <person name="Biswas T."/>
            <person name="Hoover T.R."/>
            <person name="Saunders E."/>
            <person name="Han C.S."/>
            <person name="Tsodikov O.V."/>
            <person name="Shimkets L.J."/>
        </authorList>
    </citation>
    <scope>NUCLEOTIDE SEQUENCE [LARGE SCALE GENOMIC DNA]</scope>
    <source>
        <strain evidence="4">ATCC BAA-149 / DSM 14245 / SRS30216</strain>
    </source>
</reference>
<dbReference type="SMART" id="SM00382">
    <property type="entry name" value="AAA"/>
    <property type="match status" value="1"/>
</dbReference>
<evidence type="ECO:0000259" key="2">
    <source>
        <dbReference type="SMART" id="SM00382"/>
    </source>
</evidence>
<dbReference type="Pfam" id="PF00437">
    <property type="entry name" value="T2SSE"/>
    <property type="match status" value="1"/>
</dbReference>
<name>A6WH14_KINRD</name>
<organism evidence="3 4">
    <name type="scientific">Kineococcus radiotolerans (strain ATCC BAA-149 / DSM 14245 / SRS30216)</name>
    <dbReference type="NCBI Taxonomy" id="266940"/>
    <lineage>
        <taxon>Bacteria</taxon>
        <taxon>Bacillati</taxon>
        <taxon>Actinomycetota</taxon>
        <taxon>Actinomycetes</taxon>
        <taxon>Kineosporiales</taxon>
        <taxon>Kineosporiaceae</taxon>
        <taxon>Kineococcus</taxon>
    </lineage>
</organism>
<comment type="similarity">
    <text evidence="1">Belongs to the GSP E family.</text>
</comment>
<proteinExistence type="inferred from homology"/>
<evidence type="ECO:0000256" key="1">
    <source>
        <dbReference type="ARBA" id="ARBA00006611"/>
    </source>
</evidence>
<dbReference type="InterPro" id="IPR050921">
    <property type="entry name" value="T4SS_GSP_E_ATPase"/>
</dbReference>
<gene>
    <name evidence="3" type="ordered locus">Krad_4644</name>
</gene>
<protein>
    <submittedName>
        <fullName evidence="3">Type II secretion system protein E</fullName>
    </submittedName>
</protein>
<dbReference type="RefSeq" id="WP_012001919.1">
    <property type="nucleotide sequence ID" value="NC_009806.1"/>
</dbReference>
<evidence type="ECO:0000313" key="4">
    <source>
        <dbReference type="Proteomes" id="UP000001116"/>
    </source>
</evidence>
<dbReference type="HOGENOM" id="CLU_005379_6_0_11"/>
<dbReference type="KEGG" id="kra:Krad_4644"/>
<dbReference type="CDD" id="cd01130">
    <property type="entry name" value="VirB11-like_ATPase"/>
    <property type="match status" value="1"/>
</dbReference>